<dbReference type="SMART" id="SM00450">
    <property type="entry name" value="RHOD"/>
    <property type="match status" value="1"/>
</dbReference>
<dbReference type="SUPFAM" id="SSF52821">
    <property type="entry name" value="Rhodanese/Cell cycle control phosphatase"/>
    <property type="match status" value="1"/>
</dbReference>
<reference evidence="2 9" key="4">
    <citation type="submission" date="2017-08" db="EMBL/GenBank/DDBJ databases">
        <title>Complete Genome Sequence of Acetobacter tropicalis Oregon-R-modENCODE STRAIN BDGP1, an acetic acid bacterium isolated from Drosophila melanogaster gut.</title>
        <authorList>
            <person name="Wan K.H."/>
            <person name="Yu C."/>
            <person name="Park S."/>
            <person name="Hammonds A.S."/>
            <person name="Booth B.W."/>
            <person name="Celniker S.E."/>
        </authorList>
    </citation>
    <scope>NUCLEOTIDE SEQUENCE [LARGE SCALE GENOMIC DNA]</scope>
    <source>
        <strain evidence="2 9">BDGP1</strain>
    </source>
</reference>
<dbReference type="EMBL" id="JOMM01000030">
    <property type="protein sequence ID" value="OUI85547.1"/>
    <property type="molecule type" value="Genomic_DNA"/>
</dbReference>
<protein>
    <submittedName>
        <fullName evidence="2">Sulfurtransferase</fullName>
    </submittedName>
</protein>
<evidence type="ECO:0000313" key="6">
    <source>
        <dbReference type="Proteomes" id="UP000029448"/>
    </source>
</evidence>
<dbReference type="InterPro" id="IPR044240">
    <property type="entry name" value="STR4-like"/>
</dbReference>
<dbReference type="EMBL" id="CP022699">
    <property type="protein sequence ID" value="ATJ92240.1"/>
    <property type="molecule type" value="Genomic_DNA"/>
</dbReference>
<reference evidence="3 6" key="1">
    <citation type="submission" date="2014-06" db="EMBL/GenBank/DDBJ databases">
        <title>Functional and comparative genomic analyses of the Drosophila gut microbiota identify candidate symbiosis factors.</title>
        <authorList>
            <person name="Newell P.D."/>
            <person name="Chaston J.M."/>
            <person name="Douglas A.E."/>
        </authorList>
    </citation>
    <scope>NUCLEOTIDE SEQUENCE [LARGE SCALE GENOMIC DNA]</scope>
    <source>
        <strain evidence="3 6">DmCS_006</strain>
    </source>
</reference>
<reference evidence="4 7" key="3">
    <citation type="submission" date="2015-06" db="EMBL/GenBank/DDBJ databases">
        <title>Improved classification and identification of acetic acid bacteria using matrix-assisted laser desorption/ionization time-of-flight mass spectrometry; Gluconobacter nephelii and Gluconobacter uchimurae are later heterotypic synonyms of Gluconobacter japonicus and Gluconobacter oxydans, respectively.</title>
        <authorList>
            <person name="Li L."/>
            <person name="Cleenwerck I."/>
            <person name="De Vuyst L."/>
            <person name="Vandamme P."/>
        </authorList>
    </citation>
    <scope>NUCLEOTIDE SEQUENCE [LARGE SCALE GENOMIC DNA]</scope>
    <source>
        <strain evidence="4 7">LMG 1663</strain>
    </source>
</reference>
<dbReference type="EMBL" id="LHZT01000130">
    <property type="protein sequence ID" value="KXV55902.1"/>
    <property type="molecule type" value="Genomic_DNA"/>
</dbReference>
<evidence type="ECO:0000313" key="5">
    <source>
        <dbReference type="EMBL" id="OUI85547.1"/>
    </source>
</evidence>
<proteinExistence type="predicted"/>
<keyword evidence="2" id="KW-0808">Transferase</keyword>
<sequence>MIEDVSPQYVWAELEKNDQAVLVDVRTMAEWQLVGVPDLASLGQRLVLVSWQDLDGTPNARFAEDLEQVGVRKDAPVYFICRSGVRSLSAAQVARQAGYRTVYNVADGFEGPLDIHGHRGSTAGWKASALPWRQN</sequence>
<dbReference type="KEGG" id="ato:CIW82_17755"/>
<dbReference type="InterPro" id="IPR036873">
    <property type="entry name" value="Rhodanese-like_dom_sf"/>
</dbReference>
<evidence type="ECO:0000313" key="8">
    <source>
        <dbReference type="Proteomes" id="UP000194565"/>
    </source>
</evidence>
<dbReference type="OrthoDB" id="9815890at2"/>
<dbReference type="PANTHER" id="PTHR47377">
    <property type="entry name" value="RHODANESE-LIKE DOMAIN-CONTAINING PROTEIN 4, CHLOROPLASTIC"/>
    <property type="match status" value="1"/>
</dbReference>
<name>A0A094YTM0_9PROT</name>
<dbReference type="STRING" id="104102.AtDm6_0550"/>
<dbReference type="InterPro" id="IPR001763">
    <property type="entry name" value="Rhodanese-like_dom"/>
</dbReference>
<evidence type="ECO:0000313" key="9">
    <source>
        <dbReference type="Proteomes" id="UP000220394"/>
    </source>
</evidence>
<evidence type="ECO:0000313" key="2">
    <source>
        <dbReference type="EMBL" id="ATJ92240.1"/>
    </source>
</evidence>
<dbReference type="Proteomes" id="UP000220394">
    <property type="component" value="Chromosome"/>
</dbReference>
<keyword evidence="6" id="KW-1185">Reference proteome</keyword>
<dbReference type="PROSITE" id="PS50206">
    <property type="entry name" value="RHODANESE_3"/>
    <property type="match status" value="1"/>
</dbReference>
<dbReference type="EMBL" id="JOKM01000018">
    <property type="protein sequence ID" value="KGB25355.1"/>
    <property type="molecule type" value="Genomic_DNA"/>
</dbReference>
<dbReference type="Gene3D" id="3.40.250.10">
    <property type="entry name" value="Rhodanese-like domain"/>
    <property type="match status" value="1"/>
</dbReference>
<dbReference type="Proteomes" id="UP000029448">
    <property type="component" value="Unassembled WGS sequence"/>
</dbReference>
<reference evidence="5 8" key="2">
    <citation type="submission" date="2014-06" db="EMBL/GenBank/DDBJ databases">
        <authorList>
            <person name="Ju J."/>
            <person name="Zhang J."/>
        </authorList>
    </citation>
    <scope>NUCLEOTIDE SEQUENCE [LARGE SCALE GENOMIC DNA]</scope>
    <source>
        <strain evidence="5">DmW_042</strain>
    </source>
</reference>
<dbReference type="Pfam" id="PF00581">
    <property type="entry name" value="Rhodanese"/>
    <property type="match status" value="1"/>
</dbReference>
<dbReference type="GO" id="GO:0016740">
    <property type="term" value="F:transferase activity"/>
    <property type="evidence" value="ECO:0007669"/>
    <property type="project" value="UniProtKB-KW"/>
</dbReference>
<evidence type="ECO:0000313" key="4">
    <source>
        <dbReference type="EMBL" id="KXV55902.1"/>
    </source>
</evidence>
<dbReference type="PATRIC" id="fig|104102.12.peg.602"/>
<evidence type="ECO:0000259" key="1">
    <source>
        <dbReference type="PROSITE" id="PS50206"/>
    </source>
</evidence>
<feature type="domain" description="Rhodanese" evidence="1">
    <location>
        <begin position="16"/>
        <end position="121"/>
    </location>
</feature>
<organism evidence="3 6">
    <name type="scientific">Acetobacter tropicalis</name>
    <dbReference type="NCBI Taxonomy" id="104102"/>
    <lineage>
        <taxon>Bacteria</taxon>
        <taxon>Pseudomonadati</taxon>
        <taxon>Pseudomonadota</taxon>
        <taxon>Alphaproteobacteria</taxon>
        <taxon>Acetobacterales</taxon>
        <taxon>Acetobacteraceae</taxon>
        <taxon>Acetobacter</taxon>
    </lineage>
</organism>
<dbReference type="PANTHER" id="PTHR47377:SF1">
    <property type="entry name" value="RHODANESE-LIKE DOMAIN-CONTAINING PROTEIN 4, CHLOROPLASTIC"/>
    <property type="match status" value="1"/>
</dbReference>
<dbReference type="Proteomes" id="UP000075411">
    <property type="component" value="Unassembled WGS sequence"/>
</dbReference>
<accession>A0A094YTM0</accession>
<evidence type="ECO:0000313" key="3">
    <source>
        <dbReference type="EMBL" id="KGB25355.1"/>
    </source>
</evidence>
<dbReference type="Proteomes" id="UP000194565">
    <property type="component" value="Unassembled WGS sequence"/>
</dbReference>
<dbReference type="AlphaFoldDB" id="A0A094YTM0"/>
<gene>
    <name evidence="4" type="ORF">AD947_13675</name>
    <name evidence="3" type="ORF">AtDm6_0550</name>
    <name evidence="2" type="ORF">CIW82_17755</name>
    <name evidence="5" type="ORF">HC62_10535</name>
</gene>
<evidence type="ECO:0000313" key="7">
    <source>
        <dbReference type="Proteomes" id="UP000075411"/>
    </source>
</evidence>